<sequence length="195" mass="22165">MTMYTEDRWQITDLMTGWIHRDLGEWDKLRELFHPDGEIEVTWFEGPAADFIEGSRRMGGSALKTKHLIGTPIVTFHGERAVVETNAVIVADNAALNLGCAAHNRFFDKVERRDGVWKLVKRQSIYDMGSFTFPNGIVEIEQEVVAKYPREYAALAYLLEKSGFPVGRVFATRGSEIEKSMKAEARQWLSKAPAR</sequence>
<dbReference type="InterPro" id="IPR032710">
    <property type="entry name" value="NTF2-like_dom_sf"/>
</dbReference>
<proteinExistence type="predicted"/>
<dbReference type="Gene3D" id="3.10.450.50">
    <property type="match status" value="1"/>
</dbReference>
<evidence type="ECO:0000313" key="3">
    <source>
        <dbReference type="Proteomes" id="UP001390669"/>
    </source>
</evidence>
<dbReference type="InterPro" id="IPR037401">
    <property type="entry name" value="SnoaL-like"/>
</dbReference>
<evidence type="ECO:0000313" key="2">
    <source>
        <dbReference type="EMBL" id="MEM5448514.1"/>
    </source>
</evidence>
<comment type="caution">
    <text evidence="2">The sequence shown here is derived from an EMBL/GenBank/DDBJ whole genome shotgun (WGS) entry which is preliminary data.</text>
</comment>
<feature type="domain" description="SnoaL-like" evidence="1">
    <location>
        <begin position="5"/>
        <end position="122"/>
    </location>
</feature>
<organism evidence="2 3">
    <name type="scientific">Paraburkholderia guartelaensis</name>
    <dbReference type="NCBI Taxonomy" id="2546446"/>
    <lineage>
        <taxon>Bacteria</taxon>
        <taxon>Pseudomonadati</taxon>
        <taxon>Pseudomonadota</taxon>
        <taxon>Betaproteobacteria</taxon>
        <taxon>Burkholderiales</taxon>
        <taxon>Burkholderiaceae</taxon>
        <taxon>Paraburkholderia</taxon>
    </lineage>
</organism>
<dbReference type="Pfam" id="PF13577">
    <property type="entry name" value="SnoaL_4"/>
    <property type="match status" value="1"/>
</dbReference>
<dbReference type="Proteomes" id="UP001390669">
    <property type="component" value="Unassembled WGS sequence"/>
</dbReference>
<evidence type="ECO:0000259" key="1">
    <source>
        <dbReference type="Pfam" id="PF13577"/>
    </source>
</evidence>
<name>A0ABU9SAW6_9BURK</name>
<accession>A0ABU9SAW6</accession>
<gene>
    <name evidence="2" type="ORF">VSR33_13580</name>
</gene>
<dbReference type="EMBL" id="JAYMRW010000005">
    <property type="protein sequence ID" value="MEM5448514.1"/>
    <property type="molecule type" value="Genomic_DNA"/>
</dbReference>
<reference evidence="2 3" key="1">
    <citation type="submission" date="2024-01" db="EMBL/GenBank/DDBJ databases">
        <title>The diversity of rhizobia nodulating Mimosa spp. in eleven states of Brazil covering several biomes is determined by host plant, location, and edaphic factors.</title>
        <authorList>
            <person name="Rouws L."/>
            <person name="Barauna A."/>
            <person name="Beukes C."/>
            <person name="De Faria S.M."/>
            <person name="Gross E."/>
            <person name="Dos Reis Junior F.B."/>
            <person name="Simon M."/>
            <person name="Maluk M."/>
            <person name="Odee D.W."/>
            <person name="Kenicer G."/>
            <person name="Young J.P.W."/>
            <person name="Reis V.M."/>
            <person name="Zilli J."/>
            <person name="James E.K."/>
        </authorList>
    </citation>
    <scope>NUCLEOTIDE SEQUENCE [LARGE SCALE GENOMIC DNA]</scope>
    <source>
        <strain evidence="2 3">JPY164</strain>
    </source>
</reference>
<keyword evidence="3" id="KW-1185">Reference proteome</keyword>
<protein>
    <submittedName>
        <fullName evidence="2">Nuclear transport factor 2 family protein</fullName>
    </submittedName>
</protein>
<dbReference type="RefSeq" id="WP_406952286.1">
    <property type="nucleotide sequence ID" value="NZ_JAYMRW010000005.1"/>
</dbReference>
<dbReference type="SUPFAM" id="SSF54427">
    <property type="entry name" value="NTF2-like"/>
    <property type="match status" value="1"/>
</dbReference>